<dbReference type="EMBL" id="CAJZBQ010000010">
    <property type="protein sequence ID" value="CAG9313246.1"/>
    <property type="molecule type" value="Genomic_DNA"/>
</dbReference>
<feature type="domain" description="AAA+ ATPase" evidence="18">
    <location>
        <begin position="1524"/>
        <end position="1661"/>
    </location>
</feature>
<feature type="coiled-coil region" evidence="16">
    <location>
        <begin position="2957"/>
        <end position="3029"/>
    </location>
</feature>
<dbReference type="FunFam" id="1.20.140.100:FF:000001">
    <property type="entry name" value="dynein heavy chain 17, axonemal"/>
    <property type="match status" value="1"/>
</dbReference>
<dbReference type="Pfam" id="PF12775">
    <property type="entry name" value="AAA_7"/>
    <property type="match status" value="1"/>
</dbReference>
<sequence length="4186" mass="480606">MRPPASKSQSVTRKPISIAVDPKKAQDLRNRLIDRGISPVPLPSVKRPKMQNASFSLIKKPKEILLVTEPKSPSVVFFQQRPPTTENSILRDLPSRVSTSGYIGAGKLRPSTASKKQYVLKNMDLDISNASKSRPVTTQNSRSYIRNPGSFKNFSVDESFRAMSLVQQMKGVKTPRKSFAKQQPSFFNDEPKDENFPPYQETIGKIDLNDVDLFIKSLQEEPQDGNFLYCMQEEPHNPYHLKSIISPQSIDFYYTVSKSGVSVFIEGSPVEFTKLSDWLVEREAFNQLRSIPFFRKFRIWKTCIMWKRNVNRYRKGKRTKMLEEKLFWVDKVYSELLTQHRSICSDIERLRFIDLPSASEGMSLDAFHEMQEKRQDEVKGKLEQFAASLRDNINSHIRQIMDELREKIVSDIASEKNYVRGGPGNLIPPSRHICALYEKMGFPENMSFGQRSLLRRECSRFIRFSYLADFYVLESLTHIYVWSTEELVDRISDLVKMHQNQDFKVKRLKHNNPLFSVQLEISESTVPESEKDRVEVFEFVPPPQGNSEPDDFNPNLHLSLVSENADSDSPIKLRGDEVVGVKCIVPRILDFYAKLSPEMDEMVESMVEIISDGLENILVIERWSRHPELEDFATALEEWDDKVAENWEVAQELFLDPRSWLSDHPLFSMIQEGLQDILARAYSQISELIKPLHYPIHAIWENSLINTEIFSNERLKNQYDAFLYVFTKFRHQLKTFNLVPSIVSTQLIKLDCTEAKSKLLSSPKSFIDYFTELLPRLLKERTIKIREWIVSSIRMLPMKVSSVDEFVVQRNALSTINGKMNEKKQYLQTISELFKLAKEIDLEIPKEDSDAFSDIYHLLNTLTNNIIFAESNVDKYILTFRKDVNLMVPDYLEEVKTLDLKVTDEKYLKKDTVAAFAIRELEEYLVKCEQLENLGDRINSFQRILDLQIVKFEQIETVREQLDLRVALWRGLRDWRKLQGEWTTTPFKLINAKFIREKSEEFSKIVSRCENSLPESTVIKEFKELVYDFRETMPVVEAMRSPLEESHWKQIKEIIGKDFEINDEFTLGDLMRLDVVSKQTEIQQIATQAAQEGQLKIQLDDVKAIWQEQELPVQTYKEHRDIWILGDIEEMLSSLDDSCAKLSMIAGNRYVAVIREDVNKWKDDLNTMQDIMEEWITCQKSWMYLENIFSSGDIKRHLHQESAMFEGVDKFFRNLMKKTAQRNQALRATVGVAGLLTELKRHNATLDQVQRQLNKYLETKRRSFPRFYFLSDDELLHILANAHDPHKVQPHLKKCFDNINALDFGSEPKSVDIFAMESHEGEKVYFAGKVLKARGMVEEWLSNVQAAMIDVLMKAMAIGRDDLEGQERKEWVLKHPGQVIATVVQINWCSETESAIEAVTDTPSSLEDWFNLNTTQLEQLVELVRGSLTPLQRKVIVSLITTDVHGRDIIDILKGEGVESINDFLWQQQLRYYWEKESDIVIIRQINALLYYGYEYMGATSRLVITPLTDRCWITITSALNIKLGASPAGPAGTGKTESTKDLAKAIGMQCVVFNCSEQITYKMMGRLFSGLAQQGAWSCLDEFNRIDIEVLSVIAQQLLTIQNALREGVAEFLFEDSMIPLKTTCGVFITMNPGYAGRTELPDNLKVCFRPVAMMIPDYAMIAEIMLFAEGFSNAKPLSKKMVQLYKLASEQLSQQDHYDFGMRAVKSVLVMAGELKRSNPLLSEDLVLIRAMRDSNIPKFLSHDIPLFEALVKDLFPEIEIGEPPYGELDKQITDTIVALRLQKVKQFEKKVMQLFDTLCVRFGVMLVGPTGSGKSTCLEVLSKSLTTLYEKKSKDPRFQKVEMNVMNPKCITMGELYGEVNSLTQDWRDGLASRIMRVAAADKTEERKWVIFDGPVDSLWIENMNTVLDDNMMLCLANGERIKLRSQMRILFEVQDLAVASPATVSRCGMVYLSPEDLGWRPYVMTWLHTTFENDEVINNELRTHLQKLLEFALPATIKFKKSLQEQIPTVEVQCATNTCRFLEIFLSPESGLKMPEAIEDKTKQITAIFVFSLIWGMGGALKSNCRDKFSDFVRQLFSQTIALPIAGTLFDYYLSGRQYKSWTEKVPEFNFDPNASYFSMVVPTVETTTYEYLLSTLYLKNKPIFFTGETGVGKSVIISTFISKLKAEGEIEPVLMNFSAQTSSVLTQNSIEAKVERKSKGFYSAVGLKKLMIFVDDVNMPSVELYGAQPPIEQLRQLIGCGGFYDRHKLFWKTIGNFMLLCAAAPPGGGRSELTPRFMRFFNLFNLPEPSTNTLTTIFGSILSGFLEIGMTDSVKKLGDAVVHSTIDVYFRILQTLKPTPTKFHYVFNLRDVSKVFQGILMASSRSLPSPDHLARLWVHESCRVFHDRLINNSDRLWFTTLLVEQINRPFKMNWTHEDLFEKKSIMFSDILNLAKPAITYEEITDYKKLTKELYNKVDEFNTGSTKKMQLVFFEMAVEHVLRICRTLRQPRGNILLIGVGGSGKQTLSMLSSYILGYQVYKIELTRNYGIDAFREDLKKMMDISGVQGKHLSFIFPDTHISNEGFLEDINSILNTGEVTNLYQPEDIDQIIDNLRPEVVEKMRLPDSKDLIYSTFVQRVRDRLHIVLCMSPVGESLRIRCRKFPSLVNCATLDWFNKWPQEALLSVSSQFLQELTTTDEMKKALSTMCMEIHTSVEESADQFFAELRRKTYTTPKSYLDLISFYLSQLNIKRNQAQSAKSRLENGLSNLKQTRDIVNQLQNDLQLMAPELEIQKKKTEQYLVEVQKETKAAEVLREQVEREKEVVNHQMIECRSKALEAEEELSQAMPILERAMRALDSINPKDIFEMKNYKNPTPVVKMVLEAVCILLSEATDWPSVQHVLGRMDFLERLRTYNKDDIPKPALRKLRHYLAKPEYEVEFVGTKSQAAKSLCMWTIAMSQYSEAYEIVKPKKERVQLMQAKLESDMQKLKEKEDELRGVQEKVERLQEDCNLTQQRMAQLQHDIEITQERLVRAELLLDLLADEGVRWEQNLQTLKESISVIIGNVFLSAAIVSYLGPFTGEYRKTLTQKWIARCNELKIPCTQDFTLEGILGDKLTIQDWNIAGLPSDSVSVENGIIATISQRWPLMIDPQMQAHSWIKNMEKARKLKIMKMKSYDENDEKGKKEAKEMMRSLEACITNGVPILFEDIGEVLDPSVEPIIAKQIYKHTDGRLLVHLGESDINYDEGFRLYLTTKLPNPHYLPEVCIKVNIINFTVTFAGLEEQLLADVVKIENNEVEQQKTQLIIQMATDNKRLVDIQNSILQLIADSSGGNILDDRKLIATMQQSKSTSKDITQRVKESSTIEQNLNLVREQYRGAATRGAILYFVVVELAGIDPMYQYSLVYMKKLFSYSIENSEKTKDISKRIQIVLEASTRNIYTNICRGLFETHKQIFSFLITTAIQRKEGIIPAAGWNLLLRGAGLMTGKLPDNPDPALIGKASWELLIALEKTFPNLVGLTKSIALNLSLWREYAGSQDLYQTPLPLDWESKIDPFFKLIIVRSFRTDKLLLAFTAFVSKTLGSFFVESPSATMESLFADSDNRTPIIFVLSQGADPTVSLMAFAHQMEFTDKTSIISLGQGQGPRAQEELIHCKKTGRWLVLQNCHLAKSWMPSLEKLVQDLQEETNISPSFRFFLTSMPADYFPVSVLQNGLKITTEPPRGIKANMKKSYAEISEENLADSSKPQIWRKLCFGLTFFHAVIQERRKFGPLGFNIRYEFNATDLETSRKFLKKFLEEQEEVPWDALLYLTGHINYGGRVTDDWDRTCLLSTLKKFYTPDILEEGYIFSESGTYLAPVDGNLESYKKYIENLPTNDLPEIFGLHENANISYQTQESEKVLATILSIQPREAGNSGGKSNDEIVTEFADSVIATIPEPLDIKSGHHDLFVKAEYDLIPSLTTVLLHEVERFNKLLVKMQRSLIELQRAIKGEVVMSQELDEMYSSIIKFQIPGNWRKVSYPSLKPLASWVEDLKARVAFMDDWLKRGNPTCYWLSGFFFPQSFITGTLQTYARRYKISIDKVRFSFTVTDKDKEDISQNNFDGVFIYGLYLDGARWDRDYKMLTDQLPGELYSKMPVIHFLPSDDYETSPQDYQCPIYKTSVRAGVLSTTGQSTNFILAIDLPTEESPEYWTLRGAALLCQLND</sequence>
<dbReference type="Gene3D" id="1.20.920.30">
    <property type="match status" value="1"/>
</dbReference>
<comment type="caution">
    <text evidence="19">The sequence shown here is derived from an EMBL/GenBank/DDBJ whole genome shotgun (WGS) entry which is preliminary data.</text>
</comment>
<dbReference type="InterPro" id="IPR043160">
    <property type="entry name" value="Dynein_C_barrel"/>
</dbReference>
<dbReference type="Gene3D" id="1.20.140.100">
    <property type="entry name" value="Dynein heavy chain, N-terminal domain 2"/>
    <property type="match status" value="1"/>
</dbReference>
<dbReference type="Pfam" id="PF18199">
    <property type="entry name" value="Dynein_C"/>
    <property type="match status" value="1"/>
</dbReference>
<evidence type="ECO:0000256" key="13">
    <source>
        <dbReference type="ARBA" id="ARBA00023175"/>
    </source>
</evidence>
<dbReference type="FunFam" id="1.20.1270.280:FF:000001">
    <property type="entry name" value="dynein heavy chain 7, axonemal"/>
    <property type="match status" value="1"/>
</dbReference>
<keyword evidence="8" id="KW-0067">ATP-binding</keyword>
<dbReference type="GO" id="GO:0005930">
    <property type="term" value="C:axoneme"/>
    <property type="evidence" value="ECO:0007669"/>
    <property type="project" value="UniProtKB-SubCell"/>
</dbReference>
<keyword evidence="7" id="KW-0547">Nucleotide-binding</keyword>
<dbReference type="InterPro" id="IPR027417">
    <property type="entry name" value="P-loop_NTPase"/>
</dbReference>
<evidence type="ECO:0000256" key="15">
    <source>
        <dbReference type="ARBA" id="ARBA00023273"/>
    </source>
</evidence>
<dbReference type="PANTHER" id="PTHR22878">
    <property type="entry name" value="DYNEIN HEAVY CHAIN 6, AXONEMAL-LIKE-RELATED"/>
    <property type="match status" value="1"/>
</dbReference>
<evidence type="ECO:0000256" key="7">
    <source>
        <dbReference type="ARBA" id="ARBA00022741"/>
    </source>
</evidence>
<dbReference type="Pfam" id="PF03028">
    <property type="entry name" value="Dynein_heavy"/>
    <property type="match status" value="1"/>
</dbReference>
<dbReference type="FunFam" id="3.40.50.300:FF:000063">
    <property type="entry name" value="dynein heavy chain 6, axonemal"/>
    <property type="match status" value="1"/>
</dbReference>
<dbReference type="FunFam" id="1.10.8.710:FF:000004">
    <property type="entry name" value="Dynein axonemal heavy chain 6"/>
    <property type="match status" value="1"/>
</dbReference>
<dbReference type="FunFam" id="3.40.50.300:FF:002141">
    <property type="entry name" value="Dynein heavy chain"/>
    <property type="match status" value="1"/>
</dbReference>
<keyword evidence="9" id="KW-0282">Flagellum</keyword>
<dbReference type="Pfam" id="PF17857">
    <property type="entry name" value="AAA_lid_1"/>
    <property type="match status" value="1"/>
</dbReference>
<dbReference type="InterPro" id="IPR004273">
    <property type="entry name" value="Dynein_heavy_D6_P-loop"/>
</dbReference>
<feature type="domain" description="AAA+ ATPase" evidence="18">
    <location>
        <begin position="2144"/>
        <end position="2292"/>
    </location>
</feature>
<accession>A0AAU9IFN9</accession>
<evidence type="ECO:0000256" key="1">
    <source>
        <dbReference type="ARBA" id="ARBA00004230"/>
    </source>
</evidence>
<dbReference type="Pfam" id="PF17852">
    <property type="entry name" value="Dynein_AAA_lid"/>
    <property type="match status" value="1"/>
</dbReference>
<dbReference type="Gene3D" id="3.20.180.20">
    <property type="entry name" value="Dynein heavy chain, N-terminal domain 2"/>
    <property type="match status" value="1"/>
</dbReference>
<evidence type="ECO:0000259" key="18">
    <source>
        <dbReference type="SMART" id="SM00382"/>
    </source>
</evidence>
<dbReference type="InterPro" id="IPR042219">
    <property type="entry name" value="AAA_lid_11_sf"/>
</dbReference>
<dbReference type="InterPro" id="IPR041228">
    <property type="entry name" value="Dynein_C"/>
</dbReference>
<dbReference type="Pfam" id="PF18198">
    <property type="entry name" value="AAA_lid_11"/>
    <property type="match status" value="1"/>
</dbReference>
<dbReference type="FunFam" id="1.20.920.30:FF:000005">
    <property type="entry name" value="Dynein, axonemal, heavy chain 2"/>
    <property type="match status" value="1"/>
</dbReference>
<dbReference type="GO" id="GO:0051959">
    <property type="term" value="F:dynein light intermediate chain binding"/>
    <property type="evidence" value="ECO:0007669"/>
    <property type="project" value="InterPro"/>
</dbReference>
<dbReference type="Proteomes" id="UP001162131">
    <property type="component" value="Unassembled WGS sequence"/>
</dbReference>
<dbReference type="FunFam" id="3.10.490.20:FF:000005">
    <property type="entry name" value="Dynein axonemal heavy chain 6"/>
    <property type="match status" value="1"/>
</dbReference>
<gene>
    <name evidence="19" type="ORF">BSTOLATCC_MIC8519</name>
</gene>
<dbReference type="SMART" id="SM00382">
    <property type="entry name" value="AAA"/>
    <property type="match status" value="3"/>
</dbReference>
<dbReference type="InterPro" id="IPR013602">
    <property type="entry name" value="Dynein_heavy_linker"/>
</dbReference>
<keyword evidence="6" id="KW-0677">Repeat</keyword>
<evidence type="ECO:0000256" key="5">
    <source>
        <dbReference type="ARBA" id="ARBA00022701"/>
    </source>
</evidence>
<dbReference type="Gene3D" id="1.20.920.20">
    <property type="match status" value="1"/>
</dbReference>
<dbReference type="Gene3D" id="3.10.490.20">
    <property type="match status" value="1"/>
</dbReference>
<evidence type="ECO:0000313" key="20">
    <source>
        <dbReference type="Proteomes" id="UP001162131"/>
    </source>
</evidence>
<dbReference type="GO" id="GO:0045505">
    <property type="term" value="F:dynein intermediate chain binding"/>
    <property type="evidence" value="ECO:0007669"/>
    <property type="project" value="InterPro"/>
</dbReference>
<dbReference type="Gene3D" id="1.10.8.710">
    <property type="match status" value="1"/>
</dbReference>
<feature type="region of interest" description="Disordered" evidence="17">
    <location>
        <begin position="1"/>
        <end position="20"/>
    </location>
</feature>
<feature type="coiled-coil region" evidence="16">
    <location>
        <begin position="2730"/>
        <end position="2809"/>
    </location>
</feature>
<dbReference type="InterPro" id="IPR041466">
    <property type="entry name" value="Dynein_AAA5_ext"/>
</dbReference>
<keyword evidence="12" id="KW-0969">Cilium</keyword>
<comment type="subcellular location">
    <subcellularLocation>
        <location evidence="1">Cell projection</location>
        <location evidence="1">Cilium</location>
        <location evidence="1">Flagellum</location>
    </subcellularLocation>
    <subcellularLocation>
        <location evidence="2">Cytoplasm</location>
        <location evidence="2">Cytoskeleton</location>
        <location evidence="2">Cilium axoneme</location>
    </subcellularLocation>
</comment>
<dbReference type="Gene3D" id="1.20.58.1120">
    <property type="match status" value="1"/>
</dbReference>
<dbReference type="Gene3D" id="1.10.472.130">
    <property type="match status" value="1"/>
</dbReference>
<dbReference type="Pfam" id="PF12780">
    <property type="entry name" value="AAA_8"/>
    <property type="match status" value="1"/>
</dbReference>
<dbReference type="InterPro" id="IPR024743">
    <property type="entry name" value="Dynein_HC_stalk"/>
</dbReference>
<dbReference type="InterPro" id="IPR035699">
    <property type="entry name" value="AAA_6"/>
</dbReference>
<keyword evidence="13" id="KW-0505">Motor protein</keyword>
<dbReference type="Pfam" id="PF12781">
    <property type="entry name" value="AAA_9"/>
    <property type="match status" value="1"/>
</dbReference>
<keyword evidence="4" id="KW-0963">Cytoplasm</keyword>
<dbReference type="PANTHER" id="PTHR22878:SF68">
    <property type="entry name" value="DYNEIN HEAVY CHAIN 6, AXONEMAL-LIKE"/>
    <property type="match status" value="1"/>
</dbReference>
<dbReference type="GO" id="GO:0008569">
    <property type="term" value="F:minus-end-directed microtubule motor activity"/>
    <property type="evidence" value="ECO:0007669"/>
    <property type="project" value="InterPro"/>
</dbReference>
<comment type="similarity">
    <text evidence="3">Belongs to the dynein heavy chain family.</text>
</comment>
<dbReference type="Gene3D" id="1.20.1270.280">
    <property type="match status" value="1"/>
</dbReference>
<evidence type="ECO:0000313" key="19">
    <source>
        <dbReference type="EMBL" id="CAG9313246.1"/>
    </source>
</evidence>
<evidence type="ECO:0000256" key="12">
    <source>
        <dbReference type="ARBA" id="ARBA00023069"/>
    </source>
</evidence>
<proteinExistence type="inferred from homology"/>
<dbReference type="FunFam" id="3.40.50.300:FF:000362">
    <property type="entry name" value="Dynein, axonemal, heavy chain 6"/>
    <property type="match status" value="1"/>
</dbReference>
<feature type="domain" description="AAA+ ATPase" evidence="18">
    <location>
        <begin position="1803"/>
        <end position="1939"/>
    </location>
</feature>
<evidence type="ECO:0000256" key="4">
    <source>
        <dbReference type="ARBA" id="ARBA00022490"/>
    </source>
</evidence>
<dbReference type="GO" id="GO:0031514">
    <property type="term" value="C:motile cilium"/>
    <property type="evidence" value="ECO:0007669"/>
    <property type="project" value="UniProtKB-SubCell"/>
</dbReference>
<dbReference type="Pfam" id="PF08393">
    <property type="entry name" value="DHC_N2"/>
    <property type="match status" value="1"/>
</dbReference>
<keyword evidence="5" id="KW-0493">Microtubule</keyword>
<dbReference type="InterPro" id="IPR043157">
    <property type="entry name" value="Dynein_AAA1S"/>
</dbReference>
<dbReference type="Gene3D" id="1.10.287.2620">
    <property type="match status" value="1"/>
</dbReference>
<evidence type="ECO:0000256" key="14">
    <source>
        <dbReference type="ARBA" id="ARBA00023212"/>
    </source>
</evidence>
<name>A0AAU9IFN9_9CILI</name>
<evidence type="ECO:0000256" key="2">
    <source>
        <dbReference type="ARBA" id="ARBA00004430"/>
    </source>
</evidence>
<evidence type="ECO:0000256" key="17">
    <source>
        <dbReference type="SAM" id="MobiDB-lite"/>
    </source>
</evidence>
<dbReference type="FunFam" id="3.20.180.20:FF:000003">
    <property type="entry name" value="Dynein heavy chain 12, axonemal"/>
    <property type="match status" value="1"/>
</dbReference>
<protein>
    <recommendedName>
        <fullName evidence="18">AAA+ ATPase domain-containing protein</fullName>
    </recommendedName>
</protein>
<feature type="coiled-coil region" evidence="16">
    <location>
        <begin position="1232"/>
        <end position="1259"/>
    </location>
</feature>
<dbReference type="Pfam" id="PF12774">
    <property type="entry name" value="AAA_6"/>
    <property type="match status" value="1"/>
</dbReference>
<organism evidence="19 20">
    <name type="scientific">Blepharisma stoltei</name>
    <dbReference type="NCBI Taxonomy" id="1481888"/>
    <lineage>
        <taxon>Eukaryota</taxon>
        <taxon>Sar</taxon>
        <taxon>Alveolata</taxon>
        <taxon>Ciliophora</taxon>
        <taxon>Postciliodesmatophora</taxon>
        <taxon>Heterotrichea</taxon>
        <taxon>Heterotrichida</taxon>
        <taxon>Blepharismidae</taxon>
        <taxon>Blepharisma</taxon>
    </lineage>
</organism>
<evidence type="ECO:0000256" key="3">
    <source>
        <dbReference type="ARBA" id="ARBA00008887"/>
    </source>
</evidence>
<dbReference type="InterPro" id="IPR024317">
    <property type="entry name" value="Dynein_heavy_chain_D4_dom"/>
</dbReference>
<dbReference type="FunFam" id="3.40.50.300:FF:000049">
    <property type="entry name" value="Dynein, axonemal, heavy chain 5"/>
    <property type="match status" value="1"/>
</dbReference>
<dbReference type="InterPro" id="IPR042222">
    <property type="entry name" value="Dynein_2_N"/>
</dbReference>
<dbReference type="InterPro" id="IPR042228">
    <property type="entry name" value="Dynein_linker_3"/>
</dbReference>
<evidence type="ECO:0000256" key="10">
    <source>
        <dbReference type="ARBA" id="ARBA00023017"/>
    </source>
</evidence>
<dbReference type="Pfam" id="PF12777">
    <property type="entry name" value="MT"/>
    <property type="match status" value="1"/>
</dbReference>
<dbReference type="FunFam" id="1.20.920.20:FF:000001">
    <property type="entry name" value="dynein heavy chain 2, axonemal"/>
    <property type="match status" value="1"/>
</dbReference>
<keyword evidence="20" id="KW-1185">Reference proteome</keyword>
<evidence type="ECO:0000256" key="9">
    <source>
        <dbReference type="ARBA" id="ARBA00022846"/>
    </source>
</evidence>
<dbReference type="Gene3D" id="3.40.50.300">
    <property type="entry name" value="P-loop containing nucleotide triphosphate hydrolases"/>
    <property type="match status" value="5"/>
</dbReference>
<evidence type="ECO:0000256" key="11">
    <source>
        <dbReference type="ARBA" id="ARBA00023054"/>
    </source>
</evidence>
<dbReference type="InterPro" id="IPR035706">
    <property type="entry name" value="AAA_9"/>
</dbReference>
<dbReference type="InterPro" id="IPR041658">
    <property type="entry name" value="AAA_lid_11"/>
</dbReference>
<dbReference type="GO" id="GO:0003341">
    <property type="term" value="P:cilium movement"/>
    <property type="evidence" value="ECO:0007669"/>
    <property type="project" value="UniProtKB-ARBA"/>
</dbReference>
<dbReference type="Gene3D" id="1.10.8.1220">
    <property type="match status" value="1"/>
</dbReference>
<dbReference type="SUPFAM" id="SSF52540">
    <property type="entry name" value="P-loop containing nucleoside triphosphate hydrolases"/>
    <property type="match status" value="4"/>
</dbReference>
<evidence type="ECO:0000256" key="16">
    <source>
        <dbReference type="SAM" id="Coils"/>
    </source>
</evidence>
<dbReference type="FunFam" id="1.20.58.1120:FF:000007">
    <property type="entry name" value="Dynein heavy chain 4"/>
    <property type="match status" value="1"/>
</dbReference>
<dbReference type="InterPro" id="IPR026983">
    <property type="entry name" value="DHC"/>
</dbReference>
<evidence type="ECO:0000256" key="6">
    <source>
        <dbReference type="ARBA" id="ARBA00022737"/>
    </source>
</evidence>
<keyword evidence="14" id="KW-0206">Cytoskeleton</keyword>
<dbReference type="GO" id="GO:0005524">
    <property type="term" value="F:ATP binding"/>
    <property type="evidence" value="ECO:0007669"/>
    <property type="project" value="UniProtKB-KW"/>
</dbReference>
<dbReference type="GO" id="GO:0005874">
    <property type="term" value="C:microtubule"/>
    <property type="evidence" value="ECO:0007669"/>
    <property type="project" value="UniProtKB-KW"/>
</dbReference>
<dbReference type="Gene3D" id="1.10.8.720">
    <property type="entry name" value="Region D6 of dynein motor"/>
    <property type="match status" value="1"/>
</dbReference>
<dbReference type="GO" id="GO:0030286">
    <property type="term" value="C:dynein complex"/>
    <property type="evidence" value="ECO:0007669"/>
    <property type="project" value="UniProtKB-KW"/>
</dbReference>
<dbReference type="Gene3D" id="6.10.140.1060">
    <property type="match status" value="1"/>
</dbReference>
<dbReference type="InterPro" id="IPR003593">
    <property type="entry name" value="AAA+_ATPase"/>
</dbReference>
<feature type="compositionally biased region" description="Polar residues" evidence="17">
    <location>
        <begin position="1"/>
        <end position="12"/>
    </location>
</feature>
<keyword evidence="11 16" id="KW-0175">Coiled coil</keyword>
<dbReference type="InterPro" id="IPR041589">
    <property type="entry name" value="DNAH3_AAA_lid_1"/>
</dbReference>
<dbReference type="FunFam" id="1.10.8.1220:FF:000001">
    <property type="entry name" value="Dynein axonemal heavy chain 5"/>
    <property type="match status" value="1"/>
</dbReference>
<evidence type="ECO:0000256" key="8">
    <source>
        <dbReference type="ARBA" id="ARBA00022840"/>
    </source>
</evidence>
<dbReference type="FunFam" id="1.10.8.720:FF:000001">
    <property type="entry name" value="dynein heavy chain 7, axonemal"/>
    <property type="match status" value="1"/>
</dbReference>
<reference evidence="19" key="1">
    <citation type="submission" date="2021-09" db="EMBL/GenBank/DDBJ databases">
        <authorList>
            <consortium name="AG Swart"/>
            <person name="Singh M."/>
            <person name="Singh A."/>
            <person name="Seah K."/>
            <person name="Emmerich C."/>
        </authorList>
    </citation>
    <scope>NUCLEOTIDE SEQUENCE</scope>
    <source>
        <strain evidence="19">ATCC30299</strain>
    </source>
</reference>
<keyword evidence="15" id="KW-0966">Cell projection</keyword>
<keyword evidence="10" id="KW-0243">Dynein</keyword>